<sequence length="49" mass="5905">MGYLFIYLFHSYHQKDLCEIEELLFCLYLCLLLSFTCLIHCSLLSRKLN</sequence>
<protein>
    <submittedName>
        <fullName evidence="2">Uncharacterized protein</fullName>
    </submittedName>
</protein>
<reference evidence="2 3" key="1">
    <citation type="journal article" date="2006" name="Science">
        <title>The genome of black cottonwood, Populus trichocarpa (Torr. &amp; Gray).</title>
        <authorList>
            <person name="Tuskan G.A."/>
            <person name="Difazio S."/>
            <person name="Jansson S."/>
            <person name="Bohlmann J."/>
            <person name="Grigoriev I."/>
            <person name="Hellsten U."/>
            <person name="Putnam N."/>
            <person name="Ralph S."/>
            <person name="Rombauts S."/>
            <person name="Salamov A."/>
            <person name="Schein J."/>
            <person name="Sterck L."/>
            <person name="Aerts A."/>
            <person name="Bhalerao R.R."/>
            <person name="Bhalerao R.P."/>
            <person name="Blaudez D."/>
            <person name="Boerjan W."/>
            <person name="Brun A."/>
            <person name="Brunner A."/>
            <person name="Busov V."/>
            <person name="Campbell M."/>
            <person name="Carlson J."/>
            <person name="Chalot M."/>
            <person name="Chapman J."/>
            <person name="Chen G.L."/>
            <person name="Cooper D."/>
            <person name="Coutinho P.M."/>
            <person name="Couturier J."/>
            <person name="Covert S."/>
            <person name="Cronk Q."/>
            <person name="Cunningham R."/>
            <person name="Davis J."/>
            <person name="Degroeve S."/>
            <person name="Dejardin A."/>
            <person name="Depamphilis C."/>
            <person name="Detter J."/>
            <person name="Dirks B."/>
            <person name="Dubchak I."/>
            <person name="Duplessis S."/>
            <person name="Ehlting J."/>
            <person name="Ellis B."/>
            <person name="Gendler K."/>
            <person name="Goodstein D."/>
            <person name="Gribskov M."/>
            <person name="Grimwood J."/>
            <person name="Groover A."/>
            <person name="Gunter L."/>
            <person name="Hamberger B."/>
            <person name="Heinze B."/>
            <person name="Helariutta Y."/>
            <person name="Henrissat B."/>
            <person name="Holligan D."/>
            <person name="Holt R."/>
            <person name="Huang W."/>
            <person name="Islam-Faridi N."/>
            <person name="Jones S."/>
            <person name="Jones-Rhoades M."/>
            <person name="Jorgensen R."/>
            <person name="Joshi C."/>
            <person name="Kangasjarvi J."/>
            <person name="Karlsson J."/>
            <person name="Kelleher C."/>
            <person name="Kirkpatrick R."/>
            <person name="Kirst M."/>
            <person name="Kohler A."/>
            <person name="Kalluri U."/>
            <person name="Larimer F."/>
            <person name="Leebens-Mack J."/>
            <person name="Leple J.C."/>
            <person name="Locascio P."/>
            <person name="Lou Y."/>
            <person name="Lucas S."/>
            <person name="Martin F."/>
            <person name="Montanini B."/>
            <person name="Napoli C."/>
            <person name="Nelson D.R."/>
            <person name="Nelson C."/>
            <person name="Nieminen K."/>
            <person name="Nilsson O."/>
            <person name="Pereda V."/>
            <person name="Peter G."/>
            <person name="Philippe R."/>
            <person name="Pilate G."/>
            <person name="Poliakov A."/>
            <person name="Razumovskaya J."/>
            <person name="Richardson P."/>
            <person name="Rinaldi C."/>
            <person name="Ritland K."/>
            <person name="Rouze P."/>
            <person name="Ryaboy D."/>
            <person name="Schmutz J."/>
            <person name="Schrader J."/>
            <person name="Segerman B."/>
            <person name="Shin H."/>
            <person name="Siddiqui A."/>
            <person name="Sterky F."/>
            <person name="Terry A."/>
            <person name="Tsai C.J."/>
            <person name="Uberbacher E."/>
            <person name="Unneberg P."/>
            <person name="Vahala J."/>
            <person name="Wall K."/>
            <person name="Wessler S."/>
            <person name="Yang G."/>
            <person name="Yin T."/>
            <person name="Douglas C."/>
            <person name="Marra M."/>
            <person name="Sandberg G."/>
            <person name="Van de Peer Y."/>
            <person name="Rokhsar D."/>
        </authorList>
    </citation>
    <scope>NUCLEOTIDE SEQUENCE [LARGE SCALE GENOMIC DNA]</scope>
    <source>
        <strain evidence="3">cv. Nisqually</strain>
    </source>
</reference>
<keyword evidence="1" id="KW-1133">Transmembrane helix</keyword>
<feature type="transmembrane region" description="Helical" evidence="1">
    <location>
        <begin position="20"/>
        <end position="44"/>
    </location>
</feature>
<dbReference type="EMBL" id="CM009294">
    <property type="protein sequence ID" value="RQO90926.1"/>
    <property type="molecule type" value="Genomic_DNA"/>
</dbReference>
<dbReference type="InParanoid" id="A0A3N7EZQ3"/>
<name>A0A3N7EZQ3_POPTR</name>
<keyword evidence="1" id="KW-0812">Transmembrane</keyword>
<organism evidence="2 3">
    <name type="scientific">Populus trichocarpa</name>
    <name type="common">Western balsam poplar</name>
    <name type="synonym">Populus balsamifera subsp. trichocarpa</name>
    <dbReference type="NCBI Taxonomy" id="3694"/>
    <lineage>
        <taxon>Eukaryota</taxon>
        <taxon>Viridiplantae</taxon>
        <taxon>Streptophyta</taxon>
        <taxon>Embryophyta</taxon>
        <taxon>Tracheophyta</taxon>
        <taxon>Spermatophyta</taxon>
        <taxon>Magnoliopsida</taxon>
        <taxon>eudicotyledons</taxon>
        <taxon>Gunneridae</taxon>
        <taxon>Pentapetalae</taxon>
        <taxon>rosids</taxon>
        <taxon>fabids</taxon>
        <taxon>Malpighiales</taxon>
        <taxon>Salicaceae</taxon>
        <taxon>Saliceae</taxon>
        <taxon>Populus</taxon>
    </lineage>
</organism>
<evidence type="ECO:0000313" key="2">
    <source>
        <dbReference type="EMBL" id="RQO90926.1"/>
    </source>
</evidence>
<accession>A0A3N7EZQ3</accession>
<dbReference type="AlphaFoldDB" id="A0A3N7EZQ3"/>
<keyword evidence="3" id="KW-1185">Reference proteome</keyword>
<gene>
    <name evidence="2" type="ORF">POPTR_005G223366</name>
</gene>
<dbReference type="Proteomes" id="UP000006729">
    <property type="component" value="Chromosome 5"/>
</dbReference>
<evidence type="ECO:0000256" key="1">
    <source>
        <dbReference type="SAM" id="Phobius"/>
    </source>
</evidence>
<proteinExistence type="predicted"/>
<evidence type="ECO:0000313" key="3">
    <source>
        <dbReference type="Proteomes" id="UP000006729"/>
    </source>
</evidence>
<keyword evidence="1" id="KW-0472">Membrane</keyword>